<feature type="chain" id="PRO_5046059993" description="LppI" evidence="2">
    <location>
        <begin position="20"/>
        <end position="234"/>
    </location>
</feature>
<keyword evidence="2" id="KW-0732">Signal</keyword>
<feature type="region of interest" description="Disordered" evidence="1">
    <location>
        <begin position="22"/>
        <end position="60"/>
    </location>
</feature>
<evidence type="ECO:0000256" key="1">
    <source>
        <dbReference type="SAM" id="MobiDB-lite"/>
    </source>
</evidence>
<gene>
    <name evidence="3" type="ORF">MU0083_001952</name>
</gene>
<protein>
    <recommendedName>
        <fullName evidence="5">LppI</fullName>
    </recommendedName>
</protein>
<evidence type="ECO:0008006" key="5">
    <source>
        <dbReference type="Google" id="ProtNLM"/>
    </source>
</evidence>
<evidence type="ECO:0000256" key="2">
    <source>
        <dbReference type="SAM" id="SignalP"/>
    </source>
</evidence>
<dbReference type="EMBL" id="OY726394">
    <property type="protein sequence ID" value="CAJ1498535.1"/>
    <property type="molecule type" value="Genomic_DNA"/>
</dbReference>
<proteinExistence type="predicted"/>
<dbReference type="Proteomes" id="UP001190336">
    <property type="component" value="Chromosome"/>
</dbReference>
<evidence type="ECO:0000313" key="3">
    <source>
        <dbReference type="EMBL" id="CAJ1498535.1"/>
    </source>
</evidence>
<feature type="signal peptide" evidence="2">
    <location>
        <begin position="1"/>
        <end position="19"/>
    </location>
</feature>
<feature type="compositionally biased region" description="Low complexity" evidence="1">
    <location>
        <begin position="31"/>
        <end position="55"/>
    </location>
</feature>
<name>A0ABM9LG86_9MYCO</name>
<sequence length="234" mass="24125">MRLTGLIVVLLLMSGCARATVSEPESTSAGPLTSITSTAPSSSARTTAPSTTKPAGVPADGAPISEVISWIEAGRPADAAGYHVATRDGTTTGLGEDVAFRVPGTDRRATVCMTDRARRSDALSCLVDLAKPPAAPTEIYGQWKGGWVDFDGETVQVGSAHGDPGPFHNGDGPDLATGSTLSFGDFRCRAQGSEVFCVNYAHRTAVRLSTAGIATFGCLHPVPQAEGAGERFSC</sequence>
<organism evidence="3 4">
    <name type="scientific">[Mycobacterium] kokjensenii</name>
    <dbReference type="NCBI Taxonomy" id="3064287"/>
    <lineage>
        <taxon>Bacteria</taxon>
        <taxon>Bacillati</taxon>
        <taxon>Actinomycetota</taxon>
        <taxon>Actinomycetes</taxon>
        <taxon>Mycobacteriales</taxon>
        <taxon>Mycobacteriaceae</taxon>
        <taxon>Mycolicibacter</taxon>
    </lineage>
</organism>
<dbReference type="RefSeq" id="WP_308476956.1">
    <property type="nucleotide sequence ID" value="NZ_OY726394.1"/>
</dbReference>
<dbReference type="PROSITE" id="PS51257">
    <property type="entry name" value="PROKAR_LIPOPROTEIN"/>
    <property type="match status" value="1"/>
</dbReference>
<accession>A0ABM9LG86</accession>
<evidence type="ECO:0000313" key="4">
    <source>
        <dbReference type="Proteomes" id="UP001190336"/>
    </source>
</evidence>
<keyword evidence="4" id="KW-1185">Reference proteome</keyword>
<reference evidence="3 4" key="1">
    <citation type="submission" date="2023-08" db="EMBL/GenBank/DDBJ databases">
        <authorList>
            <person name="Folkvardsen B D."/>
            <person name="Norman A."/>
        </authorList>
    </citation>
    <scope>NUCLEOTIDE SEQUENCE [LARGE SCALE GENOMIC DNA]</scope>
    <source>
        <strain evidence="3 4">Mu0083</strain>
    </source>
</reference>